<evidence type="ECO:0000313" key="2">
    <source>
        <dbReference type="Proteomes" id="UP000828900"/>
    </source>
</evidence>
<keyword evidence="2" id="KW-1185">Reference proteome</keyword>
<name>A0AC61TNP9_9CAUD</name>
<gene>
    <name evidence="1" type="ORF">vBYenPRambo_008</name>
</gene>
<reference evidence="1" key="1">
    <citation type="submission" date="2021-09" db="EMBL/GenBank/DDBJ databases">
        <title>Properties of two broad host range phages and the first virulent siphovirus of Yersinia enterocolitica isolated from wild animals.</title>
        <authorList>
            <person name="Hammerl J.A."/>
            <person name="Hertwig S."/>
        </authorList>
    </citation>
    <scope>NUCLEOTIDE SEQUENCE</scope>
</reference>
<accession>A0AC61TNP9</accession>
<dbReference type="Proteomes" id="UP000828900">
    <property type="component" value="Segment"/>
</dbReference>
<protein>
    <submittedName>
        <fullName evidence="1">Homing endonuclease</fullName>
    </submittedName>
</protein>
<proteinExistence type="predicted"/>
<keyword evidence="1" id="KW-0255">Endonuclease</keyword>
<evidence type="ECO:0000313" key="1">
    <source>
        <dbReference type="EMBL" id="UCS82751.1"/>
    </source>
</evidence>
<sequence>MFIDHINRIRDDNRIENLRLATVSENNSNCDVRSHCKSGAKYIATTKEGRFHVRIKRKSYGSFDTLEEAVATRDKILNP</sequence>
<keyword evidence="1" id="KW-0540">Nuclease</keyword>
<organism evidence="1 2">
    <name type="scientific">Yersinia phage vB_YenP_Rambo</name>
    <dbReference type="NCBI Taxonomy" id="2880894"/>
    <lineage>
        <taxon>Viruses</taxon>
        <taxon>Duplodnaviria</taxon>
        <taxon>Heunggongvirae</taxon>
        <taxon>Uroviricota</taxon>
        <taxon>Caudoviricetes</taxon>
        <taxon>Autographivirales</taxon>
        <taxon>Autotranscriptaviridae</taxon>
        <taxon>Studiervirinae</taxon>
        <taxon>Rambovirus</taxon>
        <taxon>Rambovirus rambo</taxon>
    </lineage>
</organism>
<keyword evidence="1" id="KW-0378">Hydrolase</keyword>
<dbReference type="EMBL" id="OK042080">
    <property type="protein sequence ID" value="UCS82751.1"/>
    <property type="molecule type" value="Genomic_DNA"/>
</dbReference>